<keyword evidence="2 3" id="KW-0813">Transport</keyword>
<dbReference type="GO" id="GO:0048038">
    <property type="term" value="F:quinone binding"/>
    <property type="evidence" value="ECO:0007669"/>
    <property type="project" value="UniProtKB-KW"/>
</dbReference>
<keyword evidence="4" id="KW-0874">Quinone</keyword>
<dbReference type="PANTHER" id="PTHR10884:SF14">
    <property type="entry name" value="NADH DEHYDROGENASE [UBIQUINONE] IRON-SULFUR PROTEIN 3, MITOCHONDRIAL"/>
    <property type="match status" value="1"/>
</dbReference>
<evidence type="ECO:0000259" key="5">
    <source>
        <dbReference type="Pfam" id="PF00329"/>
    </source>
</evidence>
<dbReference type="PANTHER" id="PTHR10884">
    <property type="entry name" value="NADH DEHYDROGENASE UBIQUINONE IRON-SULFUR PROTEIN 3"/>
    <property type="match status" value="1"/>
</dbReference>
<dbReference type="InterPro" id="IPR020396">
    <property type="entry name" value="NADH_UbQ_OxRdtase_CS"/>
</dbReference>
<organism evidence="6 7">
    <name type="scientific">candidate division WOR-3 bacterium JGI_Cruoil_03_51_56</name>
    <dbReference type="NCBI Taxonomy" id="1973747"/>
    <lineage>
        <taxon>Bacteria</taxon>
        <taxon>Bacteria division WOR-3</taxon>
    </lineage>
</organism>
<keyword evidence="3" id="KW-0520">NAD</keyword>
<reference evidence="6 7" key="1">
    <citation type="submission" date="2017-07" db="EMBL/GenBank/DDBJ databases">
        <title>Recovery of genomes from metagenomes via a dereplication, aggregation, and scoring strategy.</title>
        <authorList>
            <person name="Sieber C.M."/>
            <person name="Probst A.J."/>
            <person name="Sharrar A."/>
            <person name="Thomas B.C."/>
            <person name="Hess M."/>
            <person name="Tringe S.G."/>
            <person name="Banfield J.F."/>
        </authorList>
    </citation>
    <scope>NUCLEOTIDE SEQUENCE [LARGE SCALE GENOMIC DNA]</scope>
    <source>
        <strain evidence="6">JGI_Cruoil_03_51_56</strain>
    </source>
</reference>
<dbReference type="InterPro" id="IPR001268">
    <property type="entry name" value="NADH_UbQ_OxRdtase_30kDa_su"/>
</dbReference>
<comment type="caution">
    <text evidence="6">The sequence shown here is derived from an EMBL/GenBank/DDBJ whole genome shotgun (WGS) entry which is preliminary data.</text>
</comment>
<dbReference type="Gene3D" id="3.30.460.80">
    <property type="entry name" value="NADH:ubiquinone oxidoreductase, 30kDa subunit"/>
    <property type="match status" value="1"/>
</dbReference>
<dbReference type="AlphaFoldDB" id="A0A235BZE4"/>
<dbReference type="EC" id="7.1.1.-" evidence="4"/>
<comment type="similarity">
    <text evidence="1 3">Belongs to the complex I 30 kDa subunit family.</text>
</comment>
<evidence type="ECO:0000256" key="1">
    <source>
        <dbReference type="ARBA" id="ARBA00007569"/>
    </source>
</evidence>
<evidence type="ECO:0000313" key="7">
    <source>
        <dbReference type="Proteomes" id="UP000215559"/>
    </source>
</evidence>
<comment type="catalytic activity">
    <reaction evidence="4">
        <text>a quinone + NADH + 5 H(+)(in) = a quinol + NAD(+) + 4 H(+)(out)</text>
        <dbReference type="Rhea" id="RHEA:57888"/>
        <dbReference type="ChEBI" id="CHEBI:15378"/>
        <dbReference type="ChEBI" id="CHEBI:24646"/>
        <dbReference type="ChEBI" id="CHEBI:57540"/>
        <dbReference type="ChEBI" id="CHEBI:57945"/>
        <dbReference type="ChEBI" id="CHEBI:132124"/>
    </reaction>
</comment>
<dbReference type="GO" id="GO:0016651">
    <property type="term" value="F:oxidoreductase activity, acting on NAD(P)H"/>
    <property type="evidence" value="ECO:0007669"/>
    <property type="project" value="InterPro"/>
</dbReference>
<dbReference type="EMBL" id="NOZP01000018">
    <property type="protein sequence ID" value="OYD17157.1"/>
    <property type="molecule type" value="Genomic_DNA"/>
</dbReference>
<feature type="domain" description="NADH:ubiquinone oxidoreductase 30kDa subunit" evidence="5">
    <location>
        <begin position="26"/>
        <end position="140"/>
    </location>
</feature>
<dbReference type="GO" id="GO:0008137">
    <property type="term" value="F:NADH dehydrogenase (ubiquinone) activity"/>
    <property type="evidence" value="ECO:0007669"/>
    <property type="project" value="InterPro"/>
</dbReference>
<evidence type="ECO:0000256" key="3">
    <source>
        <dbReference type="RuleBase" id="RU003456"/>
    </source>
</evidence>
<comment type="function">
    <text evidence="4">NDH-1 shuttles electrons from NADH, via FMN and iron-sulfur (Fe-S) centers, to quinones in the respiratory chain.</text>
</comment>
<dbReference type="SUPFAM" id="SSF143243">
    <property type="entry name" value="Nqo5-like"/>
    <property type="match status" value="1"/>
</dbReference>
<dbReference type="InterPro" id="IPR037232">
    <property type="entry name" value="NADH_quin_OxRdtase_su_C/D-like"/>
</dbReference>
<evidence type="ECO:0000256" key="2">
    <source>
        <dbReference type="ARBA" id="ARBA00022448"/>
    </source>
</evidence>
<name>A0A235BZE4_UNCW3</name>
<dbReference type="PROSITE" id="PS00542">
    <property type="entry name" value="COMPLEX1_30K"/>
    <property type="match status" value="1"/>
</dbReference>
<evidence type="ECO:0000313" key="6">
    <source>
        <dbReference type="EMBL" id="OYD17157.1"/>
    </source>
</evidence>
<sequence length="143" mass="16747">MTPAEFQERFPEVRVSEHNARRVYFEISREKLTSAVKFLRQECGMRLSTCTGIDTRAGFEVLYHFSEDKTGIIYTLKVIAPKDDPKLESQAGWFPACNWIEREIHEMLGVDFPGHPDMKPLLTSDADWEKTNYPLRRDYERSE</sequence>
<accession>A0A235BZE4</accession>
<gene>
    <name evidence="6" type="ORF">CH330_00800</name>
</gene>
<protein>
    <recommendedName>
        <fullName evidence="4">NADH-quinone oxidoreductase</fullName>
        <ecNumber evidence="4">7.1.1.-</ecNumber>
    </recommendedName>
</protein>
<proteinExistence type="inferred from homology"/>
<dbReference type="Proteomes" id="UP000215559">
    <property type="component" value="Unassembled WGS sequence"/>
</dbReference>
<evidence type="ECO:0000256" key="4">
    <source>
        <dbReference type="RuleBase" id="RU003582"/>
    </source>
</evidence>
<keyword evidence="3" id="KW-1278">Translocase</keyword>
<dbReference type="Pfam" id="PF00329">
    <property type="entry name" value="Complex1_30kDa"/>
    <property type="match status" value="1"/>
</dbReference>